<gene>
    <name evidence="1" type="ORF">POPTR_002G232700</name>
</gene>
<reference evidence="1 2" key="1">
    <citation type="journal article" date="2006" name="Science">
        <title>The genome of black cottonwood, Populus trichocarpa (Torr. &amp; Gray).</title>
        <authorList>
            <person name="Tuskan G.A."/>
            <person name="Difazio S."/>
            <person name="Jansson S."/>
            <person name="Bohlmann J."/>
            <person name="Grigoriev I."/>
            <person name="Hellsten U."/>
            <person name="Putnam N."/>
            <person name="Ralph S."/>
            <person name="Rombauts S."/>
            <person name="Salamov A."/>
            <person name="Schein J."/>
            <person name="Sterck L."/>
            <person name="Aerts A."/>
            <person name="Bhalerao R.R."/>
            <person name="Bhalerao R.P."/>
            <person name="Blaudez D."/>
            <person name="Boerjan W."/>
            <person name="Brun A."/>
            <person name="Brunner A."/>
            <person name="Busov V."/>
            <person name="Campbell M."/>
            <person name="Carlson J."/>
            <person name="Chalot M."/>
            <person name="Chapman J."/>
            <person name="Chen G.L."/>
            <person name="Cooper D."/>
            <person name="Coutinho P.M."/>
            <person name="Couturier J."/>
            <person name="Covert S."/>
            <person name="Cronk Q."/>
            <person name="Cunningham R."/>
            <person name="Davis J."/>
            <person name="Degroeve S."/>
            <person name="Dejardin A."/>
            <person name="Depamphilis C."/>
            <person name="Detter J."/>
            <person name="Dirks B."/>
            <person name="Dubchak I."/>
            <person name="Duplessis S."/>
            <person name="Ehlting J."/>
            <person name="Ellis B."/>
            <person name="Gendler K."/>
            <person name="Goodstein D."/>
            <person name="Gribskov M."/>
            <person name="Grimwood J."/>
            <person name="Groover A."/>
            <person name="Gunter L."/>
            <person name="Hamberger B."/>
            <person name="Heinze B."/>
            <person name="Helariutta Y."/>
            <person name="Henrissat B."/>
            <person name="Holligan D."/>
            <person name="Holt R."/>
            <person name="Huang W."/>
            <person name="Islam-Faridi N."/>
            <person name="Jones S."/>
            <person name="Jones-Rhoades M."/>
            <person name="Jorgensen R."/>
            <person name="Joshi C."/>
            <person name="Kangasjarvi J."/>
            <person name="Karlsson J."/>
            <person name="Kelleher C."/>
            <person name="Kirkpatrick R."/>
            <person name="Kirst M."/>
            <person name="Kohler A."/>
            <person name="Kalluri U."/>
            <person name="Larimer F."/>
            <person name="Leebens-Mack J."/>
            <person name="Leple J.C."/>
            <person name="Locascio P."/>
            <person name="Lou Y."/>
            <person name="Lucas S."/>
            <person name="Martin F."/>
            <person name="Montanini B."/>
            <person name="Napoli C."/>
            <person name="Nelson D.R."/>
            <person name="Nelson C."/>
            <person name="Nieminen K."/>
            <person name="Nilsson O."/>
            <person name="Pereda V."/>
            <person name="Peter G."/>
            <person name="Philippe R."/>
            <person name="Pilate G."/>
            <person name="Poliakov A."/>
            <person name="Razumovskaya J."/>
            <person name="Richardson P."/>
            <person name="Rinaldi C."/>
            <person name="Ritland K."/>
            <person name="Rouze P."/>
            <person name="Ryaboy D."/>
            <person name="Schmutz J."/>
            <person name="Schrader J."/>
            <person name="Segerman B."/>
            <person name="Shin H."/>
            <person name="Siddiqui A."/>
            <person name="Sterky F."/>
            <person name="Terry A."/>
            <person name="Tsai C.J."/>
            <person name="Uberbacher E."/>
            <person name="Unneberg P."/>
            <person name="Vahala J."/>
            <person name="Wall K."/>
            <person name="Wessler S."/>
            <person name="Yang G."/>
            <person name="Yin T."/>
            <person name="Douglas C."/>
            <person name="Marra M."/>
            <person name="Sandberg G."/>
            <person name="Van de Peer Y."/>
            <person name="Rokhsar D."/>
        </authorList>
    </citation>
    <scope>NUCLEOTIDE SEQUENCE [LARGE SCALE GENOMIC DNA]</scope>
    <source>
        <strain evidence="2">cv. Nisqually</strain>
    </source>
</reference>
<organism evidence="1 2">
    <name type="scientific">Populus trichocarpa</name>
    <name type="common">Western balsam poplar</name>
    <name type="synonym">Populus balsamifera subsp. trichocarpa</name>
    <dbReference type="NCBI Taxonomy" id="3694"/>
    <lineage>
        <taxon>Eukaryota</taxon>
        <taxon>Viridiplantae</taxon>
        <taxon>Streptophyta</taxon>
        <taxon>Embryophyta</taxon>
        <taxon>Tracheophyta</taxon>
        <taxon>Spermatophyta</taxon>
        <taxon>Magnoliopsida</taxon>
        <taxon>eudicotyledons</taxon>
        <taxon>Gunneridae</taxon>
        <taxon>Pentapetalae</taxon>
        <taxon>rosids</taxon>
        <taxon>fabids</taxon>
        <taxon>Malpighiales</taxon>
        <taxon>Salicaceae</taxon>
        <taxon>Saliceae</taxon>
        <taxon>Populus</taxon>
    </lineage>
</organism>
<evidence type="ECO:0008006" key="3">
    <source>
        <dbReference type="Google" id="ProtNLM"/>
    </source>
</evidence>
<protein>
    <recommendedName>
        <fullName evidence="3">Protein PRD1</fullName>
    </recommendedName>
</protein>
<dbReference type="GO" id="GO:0042138">
    <property type="term" value="P:meiotic DNA double-strand break formation"/>
    <property type="evidence" value="ECO:0007669"/>
    <property type="project" value="InterPro"/>
</dbReference>
<dbReference type="SUPFAM" id="SSF48371">
    <property type="entry name" value="ARM repeat"/>
    <property type="match status" value="1"/>
</dbReference>
<evidence type="ECO:0000313" key="1">
    <source>
        <dbReference type="EMBL" id="RQO87368.1"/>
    </source>
</evidence>
<keyword evidence="2" id="KW-1185">Reference proteome</keyword>
<dbReference type="InterPro" id="IPR011989">
    <property type="entry name" value="ARM-like"/>
</dbReference>
<sequence>MLFADSQDPYDDLDLIEEEEEEIQSAAPTPHHLTQQRLCCSQGHRSTFTLQTEQGGGGGGGGGGGSICLHCFSNLITNPNAPTFHVSYALSQLSLAFSHSHFLPSLLSLHPHFLISPLLRSLSLFNDDSIARSLISIITTLSSSSSSICSEFVTRLAHLISSSSSSSTALAWSTPSQLYLLHCFGILLLNCESSSSNPCYVHIKDEDALLSNLVAALQLPSSEEMRGEILFVLYKLCAIIRKDDKGGAPSLLAYCPKLLHLLLEALLKTHNDTVRFNCLALLTLLARQGCFESAYTNGISSSKSWDEGADHLINVLFAESVKGPLLSSDTQIQISTLHLIFHYLCCVSPEQIQLLVDENIADYVFEIIRLSECKEPVVNSCLMVLNLLSTAEKGFTERLVVGFSTLVPVLRYVAEVPFHPVQHQTLTLVWKGISDSPGIVSVSQIEELVIVLARMFRCHNDGEMGMPAETFITACSIFVALLNSPSFIGTSNLVTSLQETITHAIVACLNISEKDPNQFLHALYLLKEAYAYSPESMNDSSIIELRSCVVDICKSHLLPWILMAINEVDEDIALGILETFHFILLQNSDVQAPQFAEILVSSSWFSFSFGCLGLFPTEKMKWRVYLMLSSLVEILLENDAGQPIREVASNLPTDPIDLLLLLGQKSSKNTFLDSCQCAVLLILHTSSLYDDRLADEKSMLASLEQYILVNSSDLLCGVVDPLKMTQLINLYGLSRAAAKMNHQIPYSPEAERILFHLLNETEWDLPSSRIHLESLKWLFQQEKISKPLSNQILKFCRSNSSNRTQIIIHGENNQIMNLQVISEMASSADNHVARLSVCLLIQLAEEESQEHDIISLVKFLAMITNIFPSASDQLCLHGIGHAIRTLYHNSSCGSSPEASMAMTYLMFNILQSVHPEALCNDEAWLAVTVKLMGSLIPAQSVKWWPDEGLRVVAMFCLILHQSTNKVLVAASKTIFFSTSLASTINSMIHAACSKGPSLLDCDEETSTGENLMFALLLFYFSLRSDIRVSTNCSLCLSMILGWEKLDMTGARVIAKNTWWRLIVEEMAISLAAPSLASESFSNHHKPAVHVAVALLKLQKSPEWMRTVFDDPCISGIIKNLEASNISSEMVLLFRELLNSMFLKDEQIACLNRILQECRKRLYTEDCQNDCTDEKIEKRTITTDDLGEVCEYLIHVMSSAKSLDVDCGDLQTSKRLLEEIELFFKTSSKEGDR</sequence>
<dbReference type="InterPro" id="IPR044968">
    <property type="entry name" value="PRD1"/>
</dbReference>
<evidence type="ECO:0000313" key="2">
    <source>
        <dbReference type="Proteomes" id="UP000006729"/>
    </source>
</evidence>
<dbReference type="Gene3D" id="1.25.10.10">
    <property type="entry name" value="Leucine-rich Repeat Variant"/>
    <property type="match status" value="1"/>
</dbReference>
<dbReference type="InterPro" id="IPR016024">
    <property type="entry name" value="ARM-type_fold"/>
</dbReference>
<name>A0A3N7G0E8_POPTR</name>
<dbReference type="PANTHER" id="PTHR36379:SF1">
    <property type="entry name" value="PUTATIVE RECOMBINATION INITIATION DEFECT 1-RELATED"/>
    <property type="match status" value="1"/>
</dbReference>
<proteinExistence type="predicted"/>
<dbReference type="AlphaFoldDB" id="A0A3N7G0E8"/>
<dbReference type="PANTHER" id="PTHR36379">
    <property type="entry name" value="PROTEIN PRD1"/>
    <property type="match status" value="1"/>
</dbReference>
<dbReference type="EMBL" id="CM009291">
    <property type="protein sequence ID" value="RQO87368.1"/>
    <property type="molecule type" value="Genomic_DNA"/>
</dbReference>
<dbReference type="Proteomes" id="UP000006729">
    <property type="component" value="Chromosome 2"/>
</dbReference>
<accession>A0A3N7G0E8</accession>